<evidence type="ECO:0008006" key="4">
    <source>
        <dbReference type="Google" id="ProtNLM"/>
    </source>
</evidence>
<dbReference type="Proteomes" id="UP000321922">
    <property type="component" value="Unassembled WGS sequence"/>
</dbReference>
<dbReference type="RefSeq" id="WP_158000783.1">
    <property type="nucleotide sequence ID" value="NZ_BAOJ01000068.1"/>
</dbReference>
<dbReference type="EMBL" id="BJXJ01000006">
    <property type="protein sequence ID" value="GEM74709.1"/>
    <property type="molecule type" value="Genomic_DNA"/>
</dbReference>
<proteinExistence type="predicted"/>
<sequence length="57" mass="6209">MRLILISILGTLFTFGALASSSENQGAGLGKYEECINKNGEKMYVPEGYCQLVGKKH</sequence>
<comment type="caution">
    <text evidence="2">The sequence shown here is derived from an EMBL/GenBank/DDBJ whole genome shotgun (WGS) entry which is preliminary data.</text>
</comment>
<protein>
    <recommendedName>
        <fullName evidence="4">DUF333 domain-containing protein</fullName>
    </recommendedName>
</protein>
<dbReference type="AlphaFoldDB" id="A0A511QBN5"/>
<gene>
    <name evidence="2" type="ORF">VSA01S_08210</name>
</gene>
<organism evidence="2 3">
    <name type="scientific">Vibrio sagamiensis NBRC 104589</name>
    <dbReference type="NCBI Taxonomy" id="1219064"/>
    <lineage>
        <taxon>Bacteria</taxon>
        <taxon>Pseudomonadati</taxon>
        <taxon>Pseudomonadota</taxon>
        <taxon>Gammaproteobacteria</taxon>
        <taxon>Vibrionales</taxon>
        <taxon>Vibrionaceae</taxon>
        <taxon>Vibrio</taxon>
    </lineage>
</organism>
<reference evidence="2 3" key="1">
    <citation type="submission" date="2019-07" db="EMBL/GenBank/DDBJ databases">
        <title>Whole genome shotgun sequence of Vibrio sagamiensis NBRC 104589.</title>
        <authorList>
            <person name="Hosoyama A."/>
            <person name="Uohara A."/>
            <person name="Ohji S."/>
            <person name="Ichikawa N."/>
        </authorList>
    </citation>
    <scope>NUCLEOTIDE SEQUENCE [LARGE SCALE GENOMIC DNA]</scope>
    <source>
        <strain evidence="2 3">NBRC 104589</strain>
    </source>
</reference>
<feature type="chain" id="PRO_5022140889" description="DUF333 domain-containing protein" evidence="1">
    <location>
        <begin position="20"/>
        <end position="57"/>
    </location>
</feature>
<evidence type="ECO:0000313" key="3">
    <source>
        <dbReference type="Proteomes" id="UP000321922"/>
    </source>
</evidence>
<keyword evidence="1" id="KW-0732">Signal</keyword>
<feature type="signal peptide" evidence="1">
    <location>
        <begin position="1"/>
        <end position="19"/>
    </location>
</feature>
<evidence type="ECO:0000256" key="1">
    <source>
        <dbReference type="SAM" id="SignalP"/>
    </source>
</evidence>
<name>A0A511QBN5_9VIBR</name>
<keyword evidence="3" id="KW-1185">Reference proteome</keyword>
<evidence type="ECO:0000313" key="2">
    <source>
        <dbReference type="EMBL" id="GEM74709.1"/>
    </source>
</evidence>
<accession>A0A511QBN5</accession>